<dbReference type="Pfam" id="PF01883">
    <property type="entry name" value="FeS_assembly_P"/>
    <property type="match status" value="1"/>
</dbReference>
<dbReference type="InterPro" id="IPR052339">
    <property type="entry name" value="Fe-S_Maturation_MIP18"/>
</dbReference>
<dbReference type="Gene3D" id="3.30.300.130">
    <property type="entry name" value="Fe-S cluster assembly (FSCA)"/>
    <property type="match status" value="1"/>
</dbReference>
<dbReference type="SUPFAM" id="SSF117916">
    <property type="entry name" value="Fe-S cluster assembly (FSCA) domain-like"/>
    <property type="match status" value="1"/>
</dbReference>
<protein>
    <submittedName>
        <fullName evidence="2">Fe-S cluster assembly protein SufT</fullName>
    </submittedName>
</protein>
<gene>
    <name evidence="2" type="primary">sufT</name>
    <name evidence="2" type="ORF">NYR02_05560</name>
</gene>
<dbReference type="NCBIfam" id="TIGR03406">
    <property type="entry name" value="FeS_long_SufT"/>
    <property type="match status" value="1"/>
</dbReference>
<evidence type="ECO:0000313" key="3">
    <source>
        <dbReference type="Proteomes" id="UP001147830"/>
    </source>
</evidence>
<dbReference type="InterPro" id="IPR002744">
    <property type="entry name" value="MIP18-like"/>
</dbReference>
<accession>A0A9X3AGD1</accession>
<sequence>MERRMVVAHSACPARMVPSGTPTTIPAGSFVTINQALGGNYTVTLNGNMLRVDGTDAAALGLESEEIEFEQRSDGLVHEDQIRQALRTIYDPEIPVNLLDLGLIYGIHIDNKAVKINMTLTAPTCGMGPVLISDVKYRVAKVPNVESVEVELVFDPPWGRDMMTEEAQLEAGLFF</sequence>
<dbReference type="EMBL" id="JAOANI010000014">
    <property type="protein sequence ID" value="MCT7358486.1"/>
    <property type="molecule type" value="Genomic_DNA"/>
</dbReference>
<dbReference type="PANTHER" id="PTHR42831">
    <property type="entry name" value="FE-S PROTEIN MATURATION AUXILIARY FACTOR YITW"/>
    <property type="match status" value="1"/>
</dbReference>
<reference evidence="2" key="2">
    <citation type="submission" date="2022-08" db="EMBL/GenBank/DDBJ databases">
        <authorList>
            <person name="Dong C."/>
        </authorList>
    </citation>
    <scope>NUCLEOTIDE SEQUENCE</scope>
    <source>
        <strain evidence="2">59MF3M-4</strain>
    </source>
</reference>
<dbReference type="PANTHER" id="PTHR42831:SF1">
    <property type="entry name" value="FE-S PROTEIN MATURATION AUXILIARY FACTOR YITW"/>
    <property type="match status" value="1"/>
</dbReference>
<feature type="domain" description="MIP18 family-like" evidence="1">
    <location>
        <begin position="79"/>
        <end position="150"/>
    </location>
</feature>
<evidence type="ECO:0000313" key="2">
    <source>
        <dbReference type="EMBL" id="MCT7358486.1"/>
    </source>
</evidence>
<name>A0A9X3AGD1_9GAMM</name>
<evidence type="ECO:0000259" key="1">
    <source>
        <dbReference type="Pfam" id="PF01883"/>
    </source>
</evidence>
<proteinExistence type="predicted"/>
<dbReference type="RefSeq" id="WP_260975393.1">
    <property type="nucleotide sequence ID" value="NZ_JAOANI010000014.1"/>
</dbReference>
<reference evidence="2" key="1">
    <citation type="journal article" date="2022" name="Front. Microbiol.">
        <title>Genome-based taxonomic rearrangement of Oceanobacter-related bacteria including the description of Thalassolituus hydrocarbonoclasticus sp. nov. and Thalassolituus pacificus sp. nov. and emended description of the genus Thalassolituus.</title>
        <authorList>
            <person name="Dong C."/>
            <person name="Wei L."/>
            <person name="Wang J."/>
            <person name="Lai Q."/>
            <person name="Huang Z."/>
            <person name="Shao Z."/>
        </authorList>
    </citation>
    <scope>NUCLEOTIDE SEQUENCE</scope>
    <source>
        <strain evidence="2">59MF3M-4</strain>
    </source>
</reference>
<dbReference type="Proteomes" id="UP001147830">
    <property type="component" value="Unassembled WGS sequence"/>
</dbReference>
<dbReference type="InterPro" id="IPR034904">
    <property type="entry name" value="FSCA_dom_sf"/>
</dbReference>
<dbReference type="InterPro" id="IPR017776">
    <property type="entry name" value="FeS_assembly_SufT_put"/>
</dbReference>
<keyword evidence="3" id="KW-1185">Reference proteome</keyword>
<comment type="caution">
    <text evidence="2">The sequence shown here is derived from an EMBL/GenBank/DDBJ whole genome shotgun (WGS) entry which is preliminary data.</text>
</comment>
<dbReference type="AlphaFoldDB" id="A0A9X3AGD1"/>
<organism evidence="2 3">
    <name type="scientific">Thalassolituus pacificus</name>
    <dbReference type="NCBI Taxonomy" id="2975440"/>
    <lineage>
        <taxon>Bacteria</taxon>
        <taxon>Pseudomonadati</taxon>
        <taxon>Pseudomonadota</taxon>
        <taxon>Gammaproteobacteria</taxon>
        <taxon>Oceanospirillales</taxon>
        <taxon>Oceanospirillaceae</taxon>
        <taxon>Thalassolituus</taxon>
    </lineage>
</organism>